<name>A0AA91EC58_9GAMM</name>
<protein>
    <submittedName>
        <fullName evidence="1">Uncharacterized protein</fullName>
    </submittedName>
</protein>
<dbReference type="AlphaFoldDB" id="A0AA91EC58"/>
<dbReference type="Proteomes" id="UP000078431">
    <property type="component" value="Unassembled WGS sequence"/>
</dbReference>
<evidence type="ECO:0000313" key="1">
    <source>
        <dbReference type="EMBL" id="OAT57959.1"/>
    </source>
</evidence>
<gene>
    <name evidence="1" type="ORF">M993_03334</name>
</gene>
<sequence length="81" mass="9541">MQYDLTFITNIPAFYKVNLFNRLNEFLKIKVIFISKTSEIRSDDFYGRELAFDHIFLSSTPYENRNKLQVLLFLAGGVIKN</sequence>
<proteinExistence type="predicted"/>
<dbReference type="RefSeq" id="WP_061554682.1">
    <property type="nucleotide sequence ID" value="NZ_LXEX01000052.1"/>
</dbReference>
<accession>A0AA91EC58</accession>
<keyword evidence="2" id="KW-1185">Reference proteome</keyword>
<comment type="caution">
    <text evidence="1">The sequence shown here is derived from an EMBL/GenBank/DDBJ whole genome shotgun (WGS) entry which is preliminary data.</text>
</comment>
<organism evidence="1 2">
    <name type="scientific">Obesumbacterium proteus ATCC 12841</name>
    <dbReference type="NCBI Taxonomy" id="1354268"/>
    <lineage>
        <taxon>Bacteria</taxon>
        <taxon>Pseudomonadati</taxon>
        <taxon>Pseudomonadota</taxon>
        <taxon>Gammaproteobacteria</taxon>
        <taxon>Enterobacterales</taxon>
        <taxon>Hafniaceae</taxon>
        <taxon>Obesumbacterium</taxon>
    </lineage>
</organism>
<evidence type="ECO:0000313" key="2">
    <source>
        <dbReference type="Proteomes" id="UP000078431"/>
    </source>
</evidence>
<reference evidence="1 2" key="1">
    <citation type="submission" date="2016-04" db="EMBL/GenBank/DDBJ databases">
        <title>ATOL: Assembling a taxonomically balanced genome-scale reconstruction of the evolutionary history of the Enterobacteriaceae.</title>
        <authorList>
            <person name="Plunkett G.III."/>
            <person name="Neeno-Eckwall E.C."/>
            <person name="Glasner J.D."/>
            <person name="Perna N.T."/>
        </authorList>
    </citation>
    <scope>NUCLEOTIDE SEQUENCE [LARGE SCALE GENOMIC DNA]</scope>
    <source>
        <strain evidence="1 2">ATCC 12841</strain>
    </source>
</reference>
<dbReference type="EMBL" id="LXEX01000052">
    <property type="protein sequence ID" value="OAT57959.1"/>
    <property type="molecule type" value="Genomic_DNA"/>
</dbReference>